<protein>
    <submittedName>
        <fullName evidence="1">Uncharacterized protein</fullName>
    </submittedName>
</protein>
<keyword evidence="2" id="KW-1185">Reference proteome</keyword>
<reference evidence="1 2" key="1">
    <citation type="submission" date="2018-11" db="EMBL/GenBank/DDBJ databases">
        <authorList>
            <consortium name="Pathogen Informatics"/>
        </authorList>
    </citation>
    <scope>NUCLEOTIDE SEQUENCE [LARGE SCALE GENOMIC DNA]</scope>
    <source>
        <strain evidence="1 2">Zambia</strain>
    </source>
</reference>
<proteinExistence type="predicted"/>
<sequence length="124" mass="14802">MKISTSKGKHGIQWTKCMQLDYSNFIDELTFLSYTQKKFSDSLLWERTNKLSPEEEIKKRRWMWIEHSLRKSPNCITMQALTRNPDRRSEFGRPRNTLCQESETDMKMPIAIIEHSQYLNEGNI</sequence>
<accession>A0A183LDM3</accession>
<dbReference type="EMBL" id="UZAI01000459">
    <property type="protein sequence ID" value="VDO53249.1"/>
    <property type="molecule type" value="Genomic_DNA"/>
</dbReference>
<evidence type="ECO:0000313" key="1">
    <source>
        <dbReference type="EMBL" id="VDO53249.1"/>
    </source>
</evidence>
<gene>
    <name evidence="1" type="ORF">SMRZ_LOCUS1898</name>
</gene>
<organism evidence="1 2">
    <name type="scientific">Schistosoma margrebowiei</name>
    <dbReference type="NCBI Taxonomy" id="48269"/>
    <lineage>
        <taxon>Eukaryota</taxon>
        <taxon>Metazoa</taxon>
        <taxon>Spiralia</taxon>
        <taxon>Lophotrochozoa</taxon>
        <taxon>Platyhelminthes</taxon>
        <taxon>Trematoda</taxon>
        <taxon>Digenea</taxon>
        <taxon>Strigeidida</taxon>
        <taxon>Schistosomatoidea</taxon>
        <taxon>Schistosomatidae</taxon>
        <taxon>Schistosoma</taxon>
    </lineage>
</organism>
<name>A0A183LDM3_9TREM</name>
<dbReference type="AlphaFoldDB" id="A0A183LDM3"/>
<evidence type="ECO:0000313" key="2">
    <source>
        <dbReference type="Proteomes" id="UP000277204"/>
    </source>
</evidence>
<dbReference type="Proteomes" id="UP000277204">
    <property type="component" value="Unassembled WGS sequence"/>
</dbReference>